<dbReference type="STRING" id="1212489.Ldro_2746"/>
<dbReference type="EMBL" id="LNXY01000031">
    <property type="protein sequence ID" value="KTC84582.1"/>
    <property type="molecule type" value="Genomic_DNA"/>
</dbReference>
<accession>A0A0W0SMH7</accession>
<dbReference type="GO" id="GO:0016747">
    <property type="term" value="F:acyltransferase activity, transferring groups other than amino-acyl groups"/>
    <property type="evidence" value="ECO:0007669"/>
    <property type="project" value="InterPro"/>
</dbReference>
<keyword evidence="5" id="KW-1185">Reference proteome</keyword>
<evidence type="ECO:0000313" key="4">
    <source>
        <dbReference type="EMBL" id="KTC84582.1"/>
    </source>
</evidence>
<dbReference type="OrthoDB" id="9796919at2"/>
<name>A0A0W0SMH7_9GAMM</name>
<dbReference type="InterPro" id="IPR000182">
    <property type="entry name" value="GNAT_dom"/>
</dbReference>
<dbReference type="PATRIC" id="fig|1212489.4.peg.2895"/>
<feature type="domain" description="N-acetyltransferase" evidence="3">
    <location>
        <begin position="147"/>
        <end position="291"/>
    </location>
</feature>
<dbReference type="Pfam" id="PF00583">
    <property type="entry name" value="Acetyltransf_1"/>
    <property type="match status" value="2"/>
</dbReference>
<organism evidence="4 5">
    <name type="scientific">Legionella drozanskii LLAP-1</name>
    <dbReference type="NCBI Taxonomy" id="1212489"/>
    <lineage>
        <taxon>Bacteria</taxon>
        <taxon>Pseudomonadati</taxon>
        <taxon>Pseudomonadota</taxon>
        <taxon>Gammaproteobacteria</taxon>
        <taxon>Legionellales</taxon>
        <taxon>Legionellaceae</taxon>
        <taxon>Legionella</taxon>
    </lineage>
</organism>
<keyword evidence="2" id="KW-0012">Acyltransferase</keyword>
<evidence type="ECO:0000259" key="3">
    <source>
        <dbReference type="PROSITE" id="PS51186"/>
    </source>
</evidence>
<gene>
    <name evidence="4" type="ORF">Ldro_2746</name>
</gene>
<protein>
    <recommendedName>
        <fullName evidence="3">N-acetyltransferase domain-containing protein</fullName>
    </recommendedName>
</protein>
<dbReference type="RefSeq" id="WP_058497020.1">
    <property type="nucleotide sequence ID" value="NZ_CAAAIU010000004.1"/>
</dbReference>
<dbReference type="SUPFAM" id="SSF55729">
    <property type="entry name" value="Acyl-CoA N-acyltransferases (Nat)"/>
    <property type="match status" value="2"/>
</dbReference>
<dbReference type="PANTHER" id="PTHR43877">
    <property type="entry name" value="AMINOALKYLPHOSPHONATE N-ACETYLTRANSFERASE-RELATED-RELATED"/>
    <property type="match status" value="1"/>
</dbReference>
<evidence type="ECO:0000256" key="2">
    <source>
        <dbReference type="ARBA" id="ARBA00023315"/>
    </source>
</evidence>
<dbReference type="CDD" id="cd04301">
    <property type="entry name" value="NAT_SF"/>
    <property type="match status" value="2"/>
</dbReference>
<dbReference type="PROSITE" id="PS51186">
    <property type="entry name" value="GNAT"/>
    <property type="match status" value="2"/>
</dbReference>
<dbReference type="PANTHER" id="PTHR43877:SF2">
    <property type="entry name" value="AMINOALKYLPHOSPHONATE N-ACETYLTRANSFERASE-RELATED"/>
    <property type="match status" value="1"/>
</dbReference>
<reference evidence="4 5" key="1">
    <citation type="submission" date="2015-11" db="EMBL/GenBank/DDBJ databases">
        <title>Genomic analysis of 38 Legionella species identifies large and diverse effector repertoires.</title>
        <authorList>
            <person name="Burstein D."/>
            <person name="Amaro F."/>
            <person name="Zusman T."/>
            <person name="Lifshitz Z."/>
            <person name="Cohen O."/>
            <person name="Gilbert J.A."/>
            <person name="Pupko T."/>
            <person name="Shuman H.A."/>
            <person name="Segal G."/>
        </authorList>
    </citation>
    <scope>NUCLEOTIDE SEQUENCE [LARGE SCALE GENOMIC DNA]</scope>
    <source>
        <strain evidence="4 5">ATCC 700990</strain>
    </source>
</reference>
<keyword evidence="1" id="KW-0808">Transferase</keyword>
<evidence type="ECO:0000256" key="1">
    <source>
        <dbReference type="ARBA" id="ARBA00022679"/>
    </source>
</evidence>
<dbReference type="AlphaFoldDB" id="A0A0W0SMH7"/>
<dbReference type="Proteomes" id="UP000054736">
    <property type="component" value="Unassembled WGS sequence"/>
</dbReference>
<dbReference type="InterPro" id="IPR050832">
    <property type="entry name" value="Bact_Acetyltransf"/>
</dbReference>
<proteinExistence type="predicted"/>
<feature type="domain" description="N-acetyltransferase" evidence="3">
    <location>
        <begin position="3"/>
        <end position="144"/>
    </location>
</feature>
<sequence length="291" mass="33375">MLIFNSQLNQTQLREVQELTASCRETDGSSPPLYPHILEQKRANDSNLLFFEEDKLLGFLSVYFFYANACEVTVIIAPSHRRQGIAKRLLQTVMPLLLAKQMDTLLFATPTAVNERWLSQLGFSYHNSEYQMQRHSYEPILITKQRLQIRKASEKDIFDLCTIDELCFPEEQDDMLTRFNSLLEENNYTILLAFYQGRAIGKAHIRWQTDSAILSDIAILPHSQGQGLGSELLSFCINHALSLGTTKLILDVETSNHNALNLYMRHDFKTINATDYWAISTDKLHALLEAQ</sequence>
<dbReference type="InterPro" id="IPR016181">
    <property type="entry name" value="Acyl_CoA_acyltransferase"/>
</dbReference>
<evidence type="ECO:0000313" key="5">
    <source>
        <dbReference type="Proteomes" id="UP000054736"/>
    </source>
</evidence>
<dbReference type="Gene3D" id="3.40.630.30">
    <property type="match status" value="2"/>
</dbReference>
<comment type="caution">
    <text evidence="4">The sequence shown here is derived from an EMBL/GenBank/DDBJ whole genome shotgun (WGS) entry which is preliminary data.</text>
</comment>